<keyword evidence="1" id="KW-0175">Coiled coil</keyword>
<evidence type="ECO:0000313" key="3">
    <source>
        <dbReference type="Proteomes" id="UP000053105"/>
    </source>
</evidence>
<evidence type="ECO:0000313" key="2">
    <source>
        <dbReference type="EMBL" id="KOX67816.1"/>
    </source>
</evidence>
<feature type="coiled-coil region" evidence="1">
    <location>
        <begin position="12"/>
        <end position="46"/>
    </location>
</feature>
<name>A0A0M8ZQC4_9HYME</name>
<keyword evidence="3" id="KW-1185">Reference proteome</keyword>
<proteinExistence type="predicted"/>
<gene>
    <name evidence="2" type="ORF">WN51_07669</name>
</gene>
<protein>
    <submittedName>
        <fullName evidence="2">Uncharacterized protein</fullName>
    </submittedName>
</protein>
<evidence type="ECO:0000256" key="1">
    <source>
        <dbReference type="SAM" id="Coils"/>
    </source>
</evidence>
<dbReference type="EMBL" id="KQ435970">
    <property type="protein sequence ID" value="KOX67816.1"/>
    <property type="molecule type" value="Genomic_DNA"/>
</dbReference>
<reference evidence="2 3" key="1">
    <citation type="submission" date="2015-07" db="EMBL/GenBank/DDBJ databases">
        <title>The genome of Melipona quadrifasciata.</title>
        <authorList>
            <person name="Pan H."/>
            <person name="Kapheim K."/>
        </authorList>
    </citation>
    <scope>NUCLEOTIDE SEQUENCE [LARGE SCALE GENOMIC DNA]</scope>
    <source>
        <strain evidence="2">0111107301</strain>
        <tissue evidence="2">Whole body</tissue>
    </source>
</reference>
<dbReference type="AlphaFoldDB" id="A0A0M8ZQC4"/>
<sequence length="61" mass="7230">MTLLNGANVFPLKKKKEKKRRRRMDIEKAERKIRILNDTIDQLQKSGGSKIKSIDRFNFII</sequence>
<dbReference type="Proteomes" id="UP000053105">
    <property type="component" value="Unassembled WGS sequence"/>
</dbReference>
<organism evidence="2 3">
    <name type="scientific">Melipona quadrifasciata</name>
    <dbReference type="NCBI Taxonomy" id="166423"/>
    <lineage>
        <taxon>Eukaryota</taxon>
        <taxon>Metazoa</taxon>
        <taxon>Ecdysozoa</taxon>
        <taxon>Arthropoda</taxon>
        <taxon>Hexapoda</taxon>
        <taxon>Insecta</taxon>
        <taxon>Pterygota</taxon>
        <taxon>Neoptera</taxon>
        <taxon>Endopterygota</taxon>
        <taxon>Hymenoptera</taxon>
        <taxon>Apocrita</taxon>
        <taxon>Aculeata</taxon>
        <taxon>Apoidea</taxon>
        <taxon>Anthophila</taxon>
        <taxon>Apidae</taxon>
        <taxon>Melipona</taxon>
    </lineage>
</organism>
<accession>A0A0M8ZQC4</accession>